<dbReference type="PANTHER" id="PTHR11005">
    <property type="entry name" value="LYSOSOMAL ACID LIPASE-RELATED"/>
    <property type="match status" value="1"/>
</dbReference>
<keyword evidence="5" id="KW-1185">Reference proteome</keyword>
<feature type="chain" id="PRO_5045631912" description="Lipase" evidence="3">
    <location>
        <begin position="18"/>
        <end position="400"/>
    </location>
</feature>
<evidence type="ECO:0000313" key="6">
    <source>
        <dbReference type="RefSeq" id="XP_017777762.1"/>
    </source>
</evidence>
<comment type="similarity">
    <text evidence="1 2">Belongs to the AB hydrolase superfamily. Lipase family.</text>
</comment>
<name>A0ABM1MT62_NICVS</name>
<accession>A0ABM1MT62</accession>
<sequence length="400" mass="46272">MLFKYLMALGLMAFSDGFKNRNVCKKWSDYTVLSYFDKKSSCWYNEDVRATTDAIAKRHNYQVQTHNVTTEDGFILKVFRIANATSSFDEPRQPILLVHGTLSNSELWIQRGDDSIGFLLADMGYDVWLSNSRGTYYSSTRVKGLYSDYWDHTFDDLAKDNPAVLEYIDKETRQAGNILYLGHSAGNTQMMAYASDRPDHAKKYLKAILNFAPVVYLDKEEFLIKAVKVLVKLPIRKISVRQYILKNLCSMTYVNIKLCRAVIAKTFGPENGIHDPEIFPTFMGMFPDQEGINIFKQYMQLADSAEFKKYDYGPRKNLIMYDSIKPPMYDMSKINIPMYMFVGEDDGIGTMESAKKVQKVMKVYTEIFKVDKYSHLTFFLGNNIQEVLYPPFKKVLEKLR</sequence>
<gene>
    <name evidence="6" type="primary">LOC108563559</name>
</gene>
<organism evidence="5 6">
    <name type="scientific">Nicrophorus vespilloides</name>
    <name type="common">Boreal carrion beetle</name>
    <dbReference type="NCBI Taxonomy" id="110193"/>
    <lineage>
        <taxon>Eukaryota</taxon>
        <taxon>Metazoa</taxon>
        <taxon>Ecdysozoa</taxon>
        <taxon>Arthropoda</taxon>
        <taxon>Hexapoda</taxon>
        <taxon>Insecta</taxon>
        <taxon>Pterygota</taxon>
        <taxon>Neoptera</taxon>
        <taxon>Endopterygota</taxon>
        <taxon>Coleoptera</taxon>
        <taxon>Polyphaga</taxon>
        <taxon>Staphyliniformia</taxon>
        <taxon>Silphidae</taxon>
        <taxon>Nicrophorinae</taxon>
        <taxon>Nicrophorus</taxon>
    </lineage>
</organism>
<dbReference type="PIRSF" id="PIRSF000862">
    <property type="entry name" value="Steryl_ester_lip"/>
    <property type="match status" value="1"/>
</dbReference>
<evidence type="ECO:0000256" key="2">
    <source>
        <dbReference type="PIRNR" id="PIRNR000862"/>
    </source>
</evidence>
<evidence type="ECO:0000256" key="1">
    <source>
        <dbReference type="ARBA" id="ARBA00010701"/>
    </source>
</evidence>
<keyword evidence="3" id="KW-0732">Signal</keyword>
<feature type="domain" description="Partial AB-hydrolase lipase" evidence="4">
    <location>
        <begin position="54"/>
        <end position="110"/>
    </location>
</feature>
<dbReference type="GeneID" id="108563559"/>
<feature type="signal peptide" evidence="3">
    <location>
        <begin position="1"/>
        <end position="17"/>
    </location>
</feature>
<proteinExistence type="inferred from homology"/>
<dbReference type="RefSeq" id="XP_017777762.1">
    <property type="nucleotide sequence ID" value="XM_017922273.1"/>
</dbReference>
<evidence type="ECO:0000313" key="5">
    <source>
        <dbReference type="Proteomes" id="UP000695000"/>
    </source>
</evidence>
<dbReference type="InterPro" id="IPR025483">
    <property type="entry name" value="Lipase_euk"/>
</dbReference>
<dbReference type="Proteomes" id="UP000695000">
    <property type="component" value="Unplaced"/>
</dbReference>
<keyword evidence="2" id="KW-0378">Hydrolase</keyword>
<dbReference type="Gene3D" id="3.40.50.1820">
    <property type="entry name" value="alpha/beta hydrolase"/>
    <property type="match status" value="1"/>
</dbReference>
<keyword evidence="2" id="KW-0443">Lipid metabolism</keyword>
<evidence type="ECO:0000256" key="3">
    <source>
        <dbReference type="SAM" id="SignalP"/>
    </source>
</evidence>
<dbReference type="InterPro" id="IPR006693">
    <property type="entry name" value="AB_hydrolase_lipase"/>
</dbReference>
<dbReference type="SUPFAM" id="SSF53474">
    <property type="entry name" value="alpha/beta-Hydrolases"/>
    <property type="match status" value="1"/>
</dbReference>
<dbReference type="InterPro" id="IPR029058">
    <property type="entry name" value="AB_hydrolase_fold"/>
</dbReference>
<reference evidence="6" key="1">
    <citation type="submission" date="2025-08" db="UniProtKB">
        <authorList>
            <consortium name="RefSeq"/>
        </authorList>
    </citation>
    <scope>IDENTIFICATION</scope>
    <source>
        <tissue evidence="6">Whole Larva</tissue>
    </source>
</reference>
<keyword evidence="2" id="KW-0442">Lipid degradation</keyword>
<protein>
    <recommendedName>
        <fullName evidence="2">Lipase</fullName>
    </recommendedName>
</protein>
<evidence type="ECO:0000259" key="4">
    <source>
        <dbReference type="Pfam" id="PF04083"/>
    </source>
</evidence>
<dbReference type="Pfam" id="PF04083">
    <property type="entry name" value="Abhydro_lipase"/>
    <property type="match status" value="1"/>
</dbReference>